<dbReference type="GeneID" id="15806720"/>
<feature type="region of interest" description="Disordered" evidence="1">
    <location>
        <begin position="302"/>
        <end position="364"/>
    </location>
</feature>
<dbReference type="KEGG" id="beq:BEWA_031530"/>
<dbReference type="AlphaFoldDB" id="L0AXK6"/>
<evidence type="ECO:0000256" key="1">
    <source>
        <dbReference type="SAM" id="MobiDB-lite"/>
    </source>
</evidence>
<dbReference type="STRING" id="1537102.L0AXK6"/>
<dbReference type="Gene3D" id="2.60.120.1540">
    <property type="match status" value="1"/>
</dbReference>
<keyword evidence="3" id="KW-1185">Reference proteome</keyword>
<gene>
    <name evidence="2" type="ORF">BEWA_031530</name>
</gene>
<name>L0AXK6_THEEQ</name>
<dbReference type="Proteomes" id="UP000031512">
    <property type="component" value="Chromosome 1"/>
</dbReference>
<accession>L0AXK6</accession>
<dbReference type="RefSeq" id="XP_004829966.1">
    <property type="nucleotide sequence ID" value="XM_004829909.1"/>
</dbReference>
<evidence type="ECO:0000313" key="2">
    <source>
        <dbReference type="EMBL" id="AFZ80300.1"/>
    </source>
</evidence>
<proteinExistence type="predicted"/>
<reference evidence="2 3" key="1">
    <citation type="journal article" date="2012" name="BMC Genomics">
        <title>Comparative genomic analysis and phylogenetic position of Theileria equi.</title>
        <authorList>
            <person name="Kappmeyer L.S."/>
            <person name="Thiagarajan M."/>
            <person name="Herndon D.R."/>
            <person name="Ramsay J.D."/>
            <person name="Caler E."/>
            <person name="Djikeng A."/>
            <person name="Gillespie J.J."/>
            <person name="Lau A.O."/>
            <person name="Roalson E.H."/>
            <person name="Silva J.C."/>
            <person name="Silva M.G."/>
            <person name="Suarez C.E."/>
            <person name="Ueti M.W."/>
            <person name="Nene V.M."/>
            <person name="Mealey R.H."/>
            <person name="Knowles D.P."/>
            <person name="Brayton K.A."/>
        </authorList>
    </citation>
    <scope>NUCLEOTIDE SEQUENCE [LARGE SCALE GENOMIC DNA]</scope>
    <source>
        <strain evidence="2 3">WA</strain>
    </source>
</reference>
<sequence length="381" mass="42147">MVDDQGVTIQLSEKPEADYGNGKTYGSGKQIKVIRTPELYDFYRYTHKVSNGSQFTLLEVKGDSSKRINGINEYGKPVTSVEAYYWKHEKTNGSPPTKVLLIGVTTSTGTTYHKNTSGKDWVEHHLQNDLEKTLDEQNCYNNNAITLDLSKDAYGTGDKYCCDGHKGSSRITVASIPVNHKHVGSKTLMAYSYTISSEKLAAIKLAGGKKRKTIKLDGSEFPMEGVESVSALYSNGSKEPVLICLNMKGDDKTSGWYKSSGGDTWTKAPELGDVKPEEIQNNCKQWNALVGELKKHSDSNLQECTLEPPKQPPELQGSQHSEEEGENEHEEEKDKVQEDSALTVEEEVPAFDLSDQVPDTESETKILLQGTPVIKILTTDT</sequence>
<protein>
    <submittedName>
        <fullName evidence="2">Uncharacterized protein</fullName>
    </submittedName>
</protein>
<organism evidence="2 3">
    <name type="scientific">Theileria equi strain WA</name>
    <dbReference type="NCBI Taxonomy" id="1537102"/>
    <lineage>
        <taxon>Eukaryota</taxon>
        <taxon>Sar</taxon>
        <taxon>Alveolata</taxon>
        <taxon>Apicomplexa</taxon>
        <taxon>Aconoidasida</taxon>
        <taxon>Piroplasmida</taxon>
        <taxon>Theileriidae</taxon>
        <taxon>Theileria</taxon>
    </lineage>
</organism>
<dbReference type="VEuPathDB" id="PiroplasmaDB:BEWA_031530"/>
<evidence type="ECO:0000313" key="3">
    <source>
        <dbReference type="Proteomes" id="UP000031512"/>
    </source>
</evidence>
<dbReference type="EMBL" id="CP001669">
    <property type="protein sequence ID" value="AFZ80300.1"/>
    <property type="molecule type" value="Genomic_DNA"/>
</dbReference>